<organism evidence="1">
    <name type="scientific">human gut metagenome</name>
    <dbReference type="NCBI Taxonomy" id="408170"/>
    <lineage>
        <taxon>unclassified sequences</taxon>
        <taxon>metagenomes</taxon>
        <taxon>organismal metagenomes</taxon>
    </lineage>
</organism>
<gene>
    <name evidence="1" type="ORF">LEA_10750</name>
</gene>
<comment type="caution">
    <text evidence="1">The sequence shown here is derived from an EMBL/GenBank/DDBJ whole genome shotgun (WGS) entry which is preliminary data.</text>
</comment>
<protein>
    <submittedName>
        <fullName evidence="1">Transcriptional regulator</fullName>
    </submittedName>
</protein>
<proteinExistence type="predicted"/>
<dbReference type="EMBL" id="AJWY01007234">
    <property type="protein sequence ID" value="EKC64575.1"/>
    <property type="molecule type" value="Genomic_DNA"/>
</dbReference>
<dbReference type="AlphaFoldDB" id="K1TDT7"/>
<accession>K1TDT7</accession>
<evidence type="ECO:0000313" key="1">
    <source>
        <dbReference type="EMBL" id="EKC64575.1"/>
    </source>
</evidence>
<reference evidence="1" key="1">
    <citation type="journal article" date="2013" name="Environ. Microbiol.">
        <title>Microbiota from the distal guts of lean and obese adolescents exhibit partial functional redundancy besides clear differences in community structure.</title>
        <authorList>
            <person name="Ferrer M."/>
            <person name="Ruiz A."/>
            <person name="Lanza F."/>
            <person name="Haange S.B."/>
            <person name="Oberbach A."/>
            <person name="Till H."/>
            <person name="Bargiela R."/>
            <person name="Campoy C."/>
            <person name="Segura M.T."/>
            <person name="Richter M."/>
            <person name="von Bergen M."/>
            <person name="Seifert J."/>
            <person name="Suarez A."/>
        </authorList>
    </citation>
    <scope>NUCLEOTIDE SEQUENCE</scope>
</reference>
<name>K1TDT7_9ZZZZ</name>
<sequence length="246" mass="28379">MRLLILLLLSILSLHRTASAHQSEKSKSDLMQLDHAIEQYSVYNDLKQDRIRELVKLLESRRDNPDQLYGMQSLLADTYAAYQFDSTLHYLRANLDLALRSRHPGRINETRIKIADLYTSAGYYLEAADLLDRQIDTTELTGPLLGRYYVTRLRFCNAAVEYFTNPDLVRQASASRRYYMDQVLAFYPSDSDIYQRHLVDKLMGAKQYLEAGEIIDRLLEHEQPSSHAYAGYAYTKALIEGFLGHA</sequence>
<feature type="non-terminal residue" evidence="1">
    <location>
        <position position="246"/>
    </location>
</feature>